<dbReference type="PANTHER" id="PTHR46060:SF1">
    <property type="entry name" value="MARINER MOS1 TRANSPOSASE-LIKE PROTEIN"/>
    <property type="match status" value="1"/>
</dbReference>
<dbReference type="Proteomes" id="UP000762676">
    <property type="component" value="Unassembled WGS sequence"/>
</dbReference>
<sequence>MPHSANLSQQWLQHFGWEILPHPARSPDLAPSDFHLLGSLKRHLGVMAFETEGDLVGELKNWFAHLVLDFFRVGIYLLLLRRQKCIDLHGDYVKK</sequence>
<gene>
    <name evidence="1" type="ORF">ElyMa_000759600</name>
</gene>
<dbReference type="InterPro" id="IPR052709">
    <property type="entry name" value="Transposase-MT_Hybrid"/>
</dbReference>
<accession>A0AAV4GSX3</accession>
<organism evidence="1 2">
    <name type="scientific">Elysia marginata</name>
    <dbReference type="NCBI Taxonomy" id="1093978"/>
    <lineage>
        <taxon>Eukaryota</taxon>
        <taxon>Metazoa</taxon>
        <taxon>Spiralia</taxon>
        <taxon>Lophotrochozoa</taxon>
        <taxon>Mollusca</taxon>
        <taxon>Gastropoda</taxon>
        <taxon>Heterobranchia</taxon>
        <taxon>Euthyneura</taxon>
        <taxon>Panpulmonata</taxon>
        <taxon>Sacoglossa</taxon>
        <taxon>Placobranchoidea</taxon>
        <taxon>Plakobranchidae</taxon>
        <taxon>Elysia</taxon>
    </lineage>
</organism>
<dbReference type="AlphaFoldDB" id="A0AAV4GSX3"/>
<dbReference type="GO" id="GO:0003676">
    <property type="term" value="F:nucleic acid binding"/>
    <property type="evidence" value="ECO:0007669"/>
    <property type="project" value="InterPro"/>
</dbReference>
<dbReference type="Gene3D" id="3.30.420.10">
    <property type="entry name" value="Ribonuclease H-like superfamily/Ribonuclease H"/>
    <property type="match status" value="1"/>
</dbReference>
<dbReference type="EMBL" id="BMAT01001548">
    <property type="protein sequence ID" value="GFR87993.1"/>
    <property type="molecule type" value="Genomic_DNA"/>
</dbReference>
<reference evidence="1 2" key="1">
    <citation type="journal article" date="2021" name="Elife">
        <title>Chloroplast acquisition without the gene transfer in kleptoplastic sea slugs, Plakobranchus ocellatus.</title>
        <authorList>
            <person name="Maeda T."/>
            <person name="Takahashi S."/>
            <person name="Yoshida T."/>
            <person name="Shimamura S."/>
            <person name="Takaki Y."/>
            <person name="Nagai Y."/>
            <person name="Toyoda A."/>
            <person name="Suzuki Y."/>
            <person name="Arimoto A."/>
            <person name="Ishii H."/>
            <person name="Satoh N."/>
            <person name="Nishiyama T."/>
            <person name="Hasebe M."/>
            <person name="Maruyama T."/>
            <person name="Minagawa J."/>
            <person name="Obokata J."/>
            <person name="Shigenobu S."/>
        </authorList>
    </citation>
    <scope>NUCLEOTIDE SEQUENCE [LARGE SCALE GENOMIC DNA]</scope>
</reference>
<proteinExistence type="predicted"/>
<protein>
    <submittedName>
        <fullName evidence="1">Histone-lysine N-methyltransferase SETMAR</fullName>
    </submittedName>
</protein>
<dbReference type="InterPro" id="IPR036397">
    <property type="entry name" value="RNaseH_sf"/>
</dbReference>
<evidence type="ECO:0000313" key="2">
    <source>
        <dbReference type="Proteomes" id="UP000762676"/>
    </source>
</evidence>
<name>A0AAV4GSX3_9GAST</name>
<dbReference type="PANTHER" id="PTHR46060">
    <property type="entry name" value="MARINER MOS1 TRANSPOSASE-LIKE PROTEIN"/>
    <property type="match status" value="1"/>
</dbReference>
<comment type="caution">
    <text evidence="1">The sequence shown here is derived from an EMBL/GenBank/DDBJ whole genome shotgun (WGS) entry which is preliminary data.</text>
</comment>
<keyword evidence="2" id="KW-1185">Reference proteome</keyword>
<evidence type="ECO:0000313" key="1">
    <source>
        <dbReference type="EMBL" id="GFR87993.1"/>
    </source>
</evidence>